<organism evidence="1">
    <name type="scientific">Hordeum vulgare subsp. vulgare</name>
    <name type="common">Domesticated barley</name>
    <dbReference type="NCBI Taxonomy" id="112509"/>
    <lineage>
        <taxon>Eukaryota</taxon>
        <taxon>Viridiplantae</taxon>
        <taxon>Streptophyta</taxon>
        <taxon>Embryophyta</taxon>
        <taxon>Tracheophyta</taxon>
        <taxon>Spermatophyta</taxon>
        <taxon>Magnoliopsida</taxon>
        <taxon>Liliopsida</taxon>
        <taxon>Poales</taxon>
        <taxon>Poaceae</taxon>
        <taxon>BOP clade</taxon>
        <taxon>Pooideae</taxon>
        <taxon>Triticodae</taxon>
        <taxon>Triticeae</taxon>
        <taxon>Hordeinae</taxon>
        <taxon>Hordeum</taxon>
    </lineage>
</organism>
<dbReference type="EMBL" id="AK376491">
    <property type="protein sequence ID" value="BAK07686.1"/>
    <property type="molecule type" value="mRNA"/>
</dbReference>
<sequence length="107" mass="12182">MNSLNWSNLLSSEQDALTTSLMIILENGDLNPLLCLKPAWLPCFTPILVSWLASSRSKLQTPPTCIHAYKHLTHTYMYARSRPNGLPEWMCRSRCYEGFGRLDGCPH</sequence>
<accession>F2EK14</accession>
<evidence type="ECO:0000313" key="1">
    <source>
        <dbReference type="EMBL" id="BAK07686.1"/>
    </source>
</evidence>
<reference evidence="1" key="1">
    <citation type="journal article" date="2011" name="Plant Physiol.">
        <title>Comprehensive sequence analysis of 24,783 barley full-length cDNAs derived from 12 clone libraries.</title>
        <authorList>
            <person name="Matsumoto T."/>
            <person name="Tanaka T."/>
            <person name="Sakai H."/>
            <person name="Amano N."/>
            <person name="Kanamori H."/>
            <person name="Kurita K."/>
            <person name="Kikuta A."/>
            <person name="Kamiya K."/>
            <person name="Yamamoto M."/>
            <person name="Ikawa H."/>
            <person name="Fujii N."/>
            <person name="Hori K."/>
            <person name="Itoh T."/>
            <person name="Sato K."/>
        </authorList>
    </citation>
    <scope>NUCLEOTIDE SEQUENCE</scope>
    <source>
        <tissue evidence="1">Seed</tissue>
    </source>
</reference>
<name>F2EK14_HORVV</name>
<dbReference type="AlphaFoldDB" id="F2EK14"/>
<protein>
    <submittedName>
        <fullName evidence="1">Predicted protein</fullName>
    </submittedName>
</protein>
<proteinExistence type="evidence at transcript level"/>